<keyword evidence="6 9" id="KW-0472">Membrane</keyword>
<dbReference type="GO" id="GO:0015276">
    <property type="term" value="F:ligand-gated monoatomic ion channel activity"/>
    <property type="evidence" value="ECO:0007669"/>
    <property type="project" value="InterPro"/>
</dbReference>
<evidence type="ECO:0000256" key="9">
    <source>
        <dbReference type="SAM" id="Phobius"/>
    </source>
</evidence>
<evidence type="ECO:0000256" key="8">
    <source>
        <dbReference type="ARBA" id="ARBA00023180"/>
    </source>
</evidence>
<feature type="transmembrane region" description="Helical" evidence="9">
    <location>
        <begin position="167"/>
        <end position="185"/>
    </location>
</feature>
<dbReference type="GO" id="GO:0050906">
    <property type="term" value="P:detection of stimulus involved in sensory perception"/>
    <property type="evidence" value="ECO:0007669"/>
    <property type="project" value="UniProtKB-ARBA"/>
</dbReference>
<dbReference type="EMBL" id="OZ034824">
    <property type="protein sequence ID" value="CAL1673900.1"/>
    <property type="molecule type" value="Genomic_DNA"/>
</dbReference>
<name>A0AAV2N2V9_9HYME</name>
<evidence type="ECO:0000313" key="11">
    <source>
        <dbReference type="EMBL" id="CAL1673900.1"/>
    </source>
</evidence>
<dbReference type="PANTHER" id="PTHR42643">
    <property type="entry name" value="IONOTROPIC RECEPTOR 20A-RELATED"/>
    <property type="match status" value="1"/>
</dbReference>
<keyword evidence="7" id="KW-0675">Receptor</keyword>
<evidence type="ECO:0000256" key="2">
    <source>
        <dbReference type="ARBA" id="ARBA00008685"/>
    </source>
</evidence>
<evidence type="ECO:0000256" key="1">
    <source>
        <dbReference type="ARBA" id="ARBA00004651"/>
    </source>
</evidence>
<keyword evidence="8" id="KW-0325">Glycoprotein</keyword>
<dbReference type="AlphaFoldDB" id="A0AAV2N2V9"/>
<keyword evidence="12" id="KW-1185">Reference proteome</keyword>
<reference evidence="11 12" key="1">
    <citation type="submission" date="2024-04" db="EMBL/GenBank/DDBJ databases">
        <authorList>
            <consortium name="Molecular Ecology Group"/>
        </authorList>
    </citation>
    <scope>NUCLEOTIDE SEQUENCE [LARGE SCALE GENOMIC DNA]</scope>
</reference>
<evidence type="ECO:0000313" key="12">
    <source>
        <dbReference type="Proteomes" id="UP001497644"/>
    </source>
</evidence>
<keyword evidence="3" id="KW-1003">Cell membrane</keyword>
<dbReference type="InterPro" id="IPR052192">
    <property type="entry name" value="Insect_Ionotropic_Sensory_Rcpt"/>
</dbReference>
<dbReference type="Proteomes" id="UP001497644">
    <property type="component" value="Chromosome 1"/>
</dbReference>
<evidence type="ECO:0000256" key="6">
    <source>
        <dbReference type="ARBA" id="ARBA00023136"/>
    </source>
</evidence>
<dbReference type="Gene3D" id="1.10.287.70">
    <property type="match status" value="1"/>
</dbReference>
<comment type="subcellular location">
    <subcellularLocation>
        <location evidence="1">Cell membrane</location>
        <topology evidence="1">Multi-pass membrane protein</topology>
    </subcellularLocation>
</comment>
<keyword evidence="4 9" id="KW-0812">Transmembrane</keyword>
<accession>A0AAV2N2V9</accession>
<evidence type="ECO:0000259" key="10">
    <source>
        <dbReference type="Pfam" id="PF00060"/>
    </source>
</evidence>
<dbReference type="GO" id="GO:0005886">
    <property type="term" value="C:plasma membrane"/>
    <property type="evidence" value="ECO:0007669"/>
    <property type="project" value="UniProtKB-SubCell"/>
</dbReference>
<evidence type="ECO:0000256" key="4">
    <source>
        <dbReference type="ARBA" id="ARBA00022692"/>
    </source>
</evidence>
<feature type="domain" description="Ionotropic glutamate receptor C-terminal" evidence="10">
    <location>
        <begin position="164"/>
        <end position="420"/>
    </location>
</feature>
<dbReference type="SUPFAM" id="SSF53850">
    <property type="entry name" value="Periplasmic binding protein-like II"/>
    <property type="match status" value="1"/>
</dbReference>
<dbReference type="PANTHER" id="PTHR42643:SF24">
    <property type="entry name" value="IONOTROPIC RECEPTOR 60A"/>
    <property type="match status" value="1"/>
</dbReference>
<proteinExistence type="inferred from homology"/>
<evidence type="ECO:0000256" key="3">
    <source>
        <dbReference type="ARBA" id="ARBA00022475"/>
    </source>
</evidence>
<keyword evidence="5 9" id="KW-1133">Transmembrane helix</keyword>
<dbReference type="Pfam" id="PF00060">
    <property type="entry name" value="Lig_chan"/>
    <property type="match status" value="1"/>
</dbReference>
<feature type="transmembrane region" description="Helical" evidence="9">
    <location>
        <begin position="231"/>
        <end position="251"/>
    </location>
</feature>
<gene>
    <name evidence="11" type="ORF">LPLAT_LOCUS687</name>
</gene>
<dbReference type="Gene3D" id="3.40.190.10">
    <property type="entry name" value="Periplasmic binding protein-like II"/>
    <property type="match status" value="1"/>
</dbReference>
<organism evidence="11 12">
    <name type="scientific">Lasius platythorax</name>
    <dbReference type="NCBI Taxonomy" id="488582"/>
    <lineage>
        <taxon>Eukaryota</taxon>
        <taxon>Metazoa</taxon>
        <taxon>Ecdysozoa</taxon>
        <taxon>Arthropoda</taxon>
        <taxon>Hexapoda</taxon>
        <taxon>Insecta</taxon>
        <taxon>Pterygota</taxon>
        <taxon>Neoptera</taxon>
        <taxon>Endopterygota</taxon>
        <taxon>Hymenoptera</taxon>
        <taxon>Apocrita</taxon>
        <taxon>Aculeata</taxon>
        <taxon>Formicoidea</taxon>
        <taxon>Formicidae</taxon>
        <taxon>Formicinae</taxon>
        <taxon>Lasius</taxon>
        <taxon>Lasius</taxon>
    </lineage>
</organism>
<dbReference type="InterPro" id="IPR001320">
    <property type="entry name" value="Iontro_rcpt_C"/>
</dbReference>
<evidence type="ECO:0000256" key="7">
    <source>
        <dbReference type="ARBA" id="ARBA00023170"/>
    </source>
</evidence>
<comment type="similarity">
    <text evidence="2">Belongs to the glutamate-gated ion channel (TC 1.A.10.1) family.</text>
</comment>
<sequence>MNGVIWNKMQKIFVPISNIPAYAMMQQERFKQNRALENHNFQLQNLTLTSFQEPNFFEFYDNDTKVTGLCGDLWTLLSESLNFTLQPIRSNVNSVGAPEKNHTYLHGLLGILSRNETIAIPKVETYSPRLVATDFTIPLWMNRYRTYIRLEEIHDNTWMAKVFSWKVWCIILIMHIMLSVCSFWSQIVLARIENKCKNTNIGEHFFYNFGMLCNQSYIPEILDGRSKILEISLGLFCSILYMAFSAVLFIYMTKSIIIPPFDNLQSLVTHTGYRVISLKGSVGDIAFRVSPDENFVRVRTAKRVVIASTIEEMFETVCSSTKRKYAVFQGEDEYKARKTICRLTPIGQSYLDMWIASGIVKNFKYKRTIDLGMLKLMEVGLLDVLQERWLDKKIKDNNIKTTEAIGMDQVALVIAVMCCGTIIAFIILIIEKIVYAYKLKQS</sequence>
<feature type="transmembrane region" description="Helical" evidence="9">
    <location>
        <begin position="410"/>
        <end position="430"/>
    </location>
</feature>
<protein>
    <recommendedName>
        <fullName evidence="10">Ionotropic glutamate receptor C-terminal domain-containing protein</fullName>
    </recommendedName>
</protein>
<evidence type="ECO:0000256" key="5">
    <source>
        <dbReference type="ARBA" id="ARBA00022989"/>
    </source>
</evidence>